<feature type="transmembrane region" description="Helical" evidence="1">
    <location>
        <begin position="106"/>
        <end position="130"/>
    </location>
</feature>
<feature type="transmembrane region" description="Helical" evidence="1">
    <location>
        <begin position="192"/>
        <end position="218"/>
    </location>
</feature>
<comment type="caution">
    <text evidence="2">The sequence shown here is derived from an EMBL/GenBank/DDBJ whole genome shotgun (WGS) entry which is preliminary data.</text>
</comment>
<feature type="transmembrane region" description="Helical" evidence="1">
    <location>
        <begin position="282"/>
        <end position="303"/>
    </location>
</feature>
<evidence type="ECO:0000313" key="2">
    <source>
        <dbReference type="EMBL" id="HIZ07123.1"/>
    </source>
</evidence>
<feature type="transmembrane region" description="Helical" evidence="1">
    <location>
        <begin position="60"/>
        <end position="85"/>
    </location>
</feature>
<dbReference type="AlphaFoldDB" id="A0A9D2IG53"/>
<reference evidence="2" key="1">
    <citation type="journal article" date="2021" name="PeerJ">
        <title>Extensive microbial diversity within the chicken gut microbiome revealed by metagenomics and culture.</title>
        <authorList>
            <person name="Gilroy R."/>
            <person name="Ravi A."/>
            <person name="Getino M."/>
            <person name="Pursley I."/>
            <person name="Horton D.L."/>
            <person name="Alikhan N.F."/>
            <person name="Baker D."/>
            <person name="Gharbi K."/>
            <person name="Hall N."/>
            <person name="Watson M."/>
            <person name="Adriaenssens E.M."/>
            <person name="Foster-Nyarko E."/>
            <person name="Jarju S."/>
            <person name="Secka A."/>
            <person name="Antonio M."/>
            <person name="Oren A."/>
            <person name="Chaudhuri R.R."/>
            <person name="La Ragione R."/>
            <person name="Hildebrand F."/>
            <person name="Pallen M.J."/>
        </authorList>
    </citation>
    <scope>NUCLEOTIDE SEQUENCE</scope>
    <source>
        <strain evidence="2">CHK192-9172</strain>
    </source>
</reference>
<sequence>MKKMGKMLCASSRKEKLLLYFSYILNFFLIATIIMIVYALRMGTRELSGSDADQADMMSSAMILVVLIIIVFFLWLIAMELKGLYDSRARFNWNVRLMGFPNRKLTVLYLMELLYMQPVSIGAGLALGEIVYHAYALRTGESLLWIRPQVIAGALALHLGMLLATVFLIGAKQGKRSVISELRGSGKQKKKRLPGLVIQGAVALGVFLTVHFCCVGFQSMLDPVNGLIACQAIKLLYYVVIIFAFDPAMCLAFKIAEGIGKLTGAYHFQLALKLQESFWGRFKIMCFLFLFSGSLFCGLYSLYASARLAGGSLAEQNIHYQSYVFSEKLLERTDSQAADTAFQTLRYRALDGDGNRIWVTGIDGAYLRSFETLFEVPLTEEGYDSQADVLDPENLADDSYLVKALDDADFDGIILPEDFGGLREGDILTLDFDGTDVSFRAYTGSLGNDWGRADAYVSLAYLEKQLGLEDCCNLTFYLENAGAPKQEEGALIQTKEEICRESYTQAVKSTENIELVVWMILICSIMAVGTCLVMSCSDNRALLACLQGMGTGRRALVKIFAIQAVWNILWVVLPVIGMTTVFTKALAYATLNPSNYAISGFDISPVRFGLLFAVWFAIYMAVQLFLIGKETKQGRCVELLRK</sequence>
<keyword evidence="1" id="KW-0812">Transmembrane</keyword>
<reference evidence="2" key="2">
    <citation type="submission" date="2021-04" db="EMBL/GenBank/DDBJ databases">
        <authorList>
            <person name="Gilroy R."/>
        </authorList>
    </citation>
    <scope>NUCLEOTIDE SEQUENCE</scope>
    <source>
        <strain evidence="2">CHK192-9172</strain>
    </source>
</reference>
<protein>
    <submittedName>
        <fullName evidence="2">Uncharacterized protein</fullName>
    </submittedName>
</protein>
<keyword evidence="1" id="KW-0472">Membrane</keyword>
<evidence type="ECO:0000256" key="1">
    <source>
        <dbReference type="SAM" id="Phobius"/>
    </source>
</evidence>
<feature type="transmembrane region" description="Helical" evidence="1">
    <location>
        <begin position="20"/>
        <end position="40"/>
    </location>
</feature>
<accession>A0A9D2IG53</accession>
<gene>
    <name evidence="2" type="ORF">IAA08_04215</name>
</gene>
<feature type="transmembrane region" description="Helical" evidence="1">
    <location>
        <begin position="555"/>
        <end position="588"/>
    </location>
</feature>
<name>A0A9D2IG53_9FIRM</name>
<feature type="transmembrane region" description="Helical" evidence="1">
    <location>
        <begin position="515"/>
        <end position="534"/>
    </location>
</feature>
<feature type="transmembrane region" description="Helical" evidence="1">
    <location>
        <begin position="608"/>
        <end position="627"/>
    </location>
</feature>
<organism evidence="2 3">
    <name type="scientific">Candidatus Eubacterium avistercoris</name>
    <dbReference type="NCBI Taxonomy" id="2838567"/>
    <lineage>
        <taxon>Bacteria</taxon>
        <taxon>Bacillati</taxon>
        <taxon>Bacillota</taxon>
        <taxon>Clostridia</taxon>
        <taxon>Eubacteriales</taxon>
        <taxon>Eubacteriaceae</taxon>
        <taxon>Eubacterium</taxon>
    </lineage>
</organism>
<dbReference type="EMBL" id="DXCH01000120">
    <property type="protein sequence ID" value="HIZ07123.1"/>
    <property type="molecule type" value="Genomic_DNA"/>
</dbReference>
<proteinExistence type="predicted"/>
<keyword evidence="1" id="KW-1133">Transmembrane helix</keyword>
<dbReference type="Proteomes" id="UP000824024">
    <property type="component" value="Unassembled WGS sequence"/>
</dbReference>
<feature type="transmembrane region" description="Helical" evidence="1">
    <location>
        <begin position="150"/>
        <end position="171"/>
    </location>
</feature>
<evidence type="ECO:0000313" key="3">
    <source>
        <dbReference type="Proteomes" id="UP000824024"/>
    </source>
</evidence>